<feature type="chain" id="PRO_5044861304" description="Fibronectin type-III domain-containing protein" evidence="7">
    <location>
        <begin position="20"/>
        <end position="696"/>
    </location>
</feature>
<dbReference type="SUPFAM" id="SSF49265">
    <property type="entry name" value="Fibronectin type III"/>
    <property type="match status" value="2"/>
</dbReference>
<sequence length="696" mass="80065">MSLLFMLSCLTCALTPTNEDEVTFIECGDIVPVDPYYFIGERLILTCTIWNIDNNKTGSLYFDMAVNNNGKWSNVEVNQTGYEIIQLNSTSIQLTSPVLTIDDAQMHIKTRLCYRCMVREVVNKCTERSNKLVTSTNVKIDYHPHSPENFSCQVYNWEELTCTWDMIPYLYKKDITVNYFWMLEDRTWSSDFSEKTFTSFTMDYFNMMPQYWFYFNITNTNRSRLNTSAIFYISPYNIVKPAPVDFILFPNINDTCVTVVWSHSKRFREKVFRVRYSSKCSSEQQIMTRKMNITVCGLNPYTNYTFVVDSRPVGLNAKGNSLDTVGFTSEPRDSSITTKSAIPAANPTLLSFTDVPCPESPCRKVLVYWEPLHPCDLHDSPSGQQYEIITRERGSVETRNYTVKDSKAISHPLMLPDEGKVYEVKLRVITGTGKKWEDFNHLVIWPRKQSPIAPSMVVEYDTRGKHGTNFSITLHLTEAQSKTSQILYWCRSLQGRGCQEPMYFRKINGTSAEIFIDNYVMDFNFKFGVESQQLIEGDIIQSGIQMAKCFYQKDQKPLIPPKNFHISKGIAEREGELSLQWDPYDCNSPEPESGYVLSYTLYYCQVTDESSCDLNYNMHDINAISIKEDIRNYTIRRLKPGGRYKIWLTAITSAGEGPPTDSVDTYIYVQEFPMWGKVIIGVVSLIASLVIVICLV</sequence>
<comment type="caution">
    <text evidence="9">The sequence shown here is derived from an EMBL/GenBank/DDBJ whole genome shotgun (WGS) entry which is preliminary data.</text>
</comment>
<keyword evidence="2" id="KW-0677">Repeat</keyword>
<evidence type="ECO:0000256" key="4">
    <source>
        <dbReference type="ARBA" id="ARBA00023170"/>
    </source>
</evidence>
<gene>
    <name evidence="9" type="ORF">ACJMK2_042275</name>
</gene>
<keyword evidence="3" id="KW-1015">Disulfide bond</keyword>
<evidence type="ECO:0000256" key="7">
    <source>
        <dbReference type="SAM" id="SignalP"/>
    </source>
</evidence>
<keyword evidence="5" id="KW-0325">Glycoprotein</keyword>
<dbReference type="InterPro" id="IPR013783">
    <property type="entry name" value="Ig-like_fold"/>
</dbReference>
<dbReference type="PROSITE" id="PS50853">
    <property type="entry name" value="FN3"/>
    <property type="match status" value="1"/>
</dbReference>
<dbReference type="Gene3D" id="2.60.40.10">
    <property type="entry name" value="Immunoglobulins"/>
    <property type="match status" value="3"/>
</dbReference>
<dbReference type="Proteomes" id="UP001634394">
    <property type="component" value="Unassembled WGS sequence"/>
</dbReference>
<dbReference type="InterPro" id="IPR003961">
    <property type="entry name" value="FN3_dom"/>
</dbReference>
<dbReference type="CDD" id="cd00063">
    <property type="entry name" value="FN3"/>
    <property type="match status" value="2"/>
</dbReference>
<dbReference type="Pfam" id="PF00041">
    <property type="entry name" value="fn3"/>
    <property type="match status" value="1"/>
</dbReference>
<evidence type="ECO:0000313" key="9">
    <source>
        <dbReference type="EMBL" id="KAL3869608.1"/>
    </source>
</evidence>
<feature type="signal peptide" evidence="7">
    <location>
        <begin position="1"/>
        <end position="19"/>
    </location>
</feature>
<evidence type="ECO:0000256" key="1">
    <source>
        <dbReference type="ARBA" id="ARBA00022729"/>
    </source>
</evidence>
<dbReference type="EMBL" id="JBJQND010000008">
    <property type="protein sequence ID" value="KAL3869608.1"/>
    <property type="molecule type" value="Genomic_DNA"/>
</dbReference>
<evidence type="ECO:0000313" key="10">
    <source>
        <dbReference type="Proteomes" id="UP001634394"/>
    </source>
</evidence>
<organism evidence="9 10">
    <name type="scientific">Sinanodonta woodiana</name>
    <name type="common">Chinese pond mussel</name>
    <name type="synonym">Anodonta woodiana</name>
    <dbReference type="NCBI Taxonomy" id="1069815"/>
    <lineage>
        <taxon>Eukaryota</taxon>
        <taxon>Metazoa</taxon>
        <taxon>Spiralia</taxon>
        <taxon>Lophotrochozoa</taxon>
        <taxon>Mollusca</taxon>
        <taxon>Bivalvia</taxon>
        <taxon>Autobranchia</taxon>
        <taxon>Heteroconchia</taxon>
        <taxon>Palaeoheterodonta</taxon>
        <taxon>Unionida</taxon>
        <taxon>Unionoidea</taxon>
        <taxon>Unionidae</taxon>
        <taxon>Unioninae</taxon>
        <taxon>Sinanodonta</taxon>
    </lineage>
</organism>
<dbReference type="InterPro" id="IPR050379">
    <property type="entry name" value="Type-I_Cytokine_Rcpt"/>
</dbReference>
<feature type="non-terminal residue" evidence="9">
    <location>
        <position position="696"/>
    </location>
</feature>
<keyword evidence="1 7" id="KW-0732">Signal</keyword>
<keyword evidence="6" id="KW-0472">Membrane</keyword>
<evidence type="ECO:0000259" key="8">
    <source>
        <dbReference type="PROSITE" id="PS50853"/>
    </source>
</evidence>
<dbReference type="AlphaFoldDB" id="A0ABD3WA41"/>
<keyword evidence="4" id="KW-0675">Receptor</keyword>
<dbReference type="PANTHER" id="PTHR23036">
    <property type="entry name" value="CYTOKINE RECEPTOR"/>
    <property type="match status" value="1"/>
</dbReference>
<dbReference type="PANTHER" id="PTHR23036:SF151">
    <property type="entry name" value="FIBRONECTIN TYPE-III DOMAIN-CONTAINING PROTEIN"/>
    <property type="match status" value="1"/>
</dbReference>
<keyword evidence="10" id="KW-1185">Reference proteome</keyword>
<proteinExistence type="predicted"/>
<feature type="domain" description="Fibronectin type-III" evidence="8">
    <location>
        <begin position="560"/>
        <end position="672"/>
    </location>
</feature>
<feature type="transmembrane region" description="Helical" evidence="6">
    <location>
        <begin position="674"/>
        <end position="695"/>
    </location>
</feature>
<evidence type="ECO:0000256" key="3">
    <source>
        <dbReference type="ARBA" id="ARBA00023157"/>
    </source>
</evidence>
<dbReference type="SMART" id="SM00060">
    <property type="entry name" value="FN3"/>
    <property type="match status" value="2"/>
</dbReference>
<accession>A0ABD3WA41</accession>
<evidence type="ECO:0000256" key="2">
    <source>
        <dbReference type="ARBA" id="ARBA00022737"/>
    </source>
</evidence>
<protein>
    <recommendedName>
        <fullName evidence="8">Fibronectin type-III domain-containing protein</fullName>
    </recommendedName>
</protein>
<keyword evidence="6" id="KW-1133">Transmembrane helix</keyword>
<reference evidence="9 10" key="1">
    <citation type="submission" date="2024-11" db="EMBL/GenBank/DDBJ databases">
        <title>Chromosome-level genome assembly of the freshwater bivalve Anodonta woodiana.</title>
        <authorList>
            <person name="Chen X."/>
        </authorList>
    </citation>
    <scope>NUCLEOTIDE SEQUENCE [LARGE SCALE GENOMIC DNA]</scope>
    <source>
        <strain evidence="9">MN2024</strain>
        <tissue evidence="9">Gills</tissue>
    </source>
</reference>
<name>A0ABD3WA41_SINWO</name>
<keyword evidence="6" id="KW-0812">Transmembrane</keyword>
<evidence type="ECO:0000256" key="6">
    <source>
        <dbReference type="SAM" id="Phobius"/>
    </source>
</evidence>
<evidence type="ECO:0000256" key="5">
    <source>
        <dbReference type="ARBA" id="ARBA00023180"/>
    </source>
</evidence>
<dbReference type="InterPro" id="IPR036116">
    <property type="entry name" value="FN3_sf"/>
</dbReference>